<dbReference type="Proteomes" id="UP000813462">
    <property type="component" value="Unassembled WGS sequence"/>
</dbReference>
<feature type="region of interest" description="Disordered" evidence="1">
    <location>
        <begin position="1"/>
        <end position="35"/>
    </location>
</feature>
<name>A0A978VGB6_ZIZJJ</name>
<comment type="caution">
    <text evidence="2">The sequence shown here is derived from an EMBL/GenBank/DDBJ whole genome shotgun (WGS) entry which is preliminary data.</text>
</comment>
<evidence type="ECO:0000313" key="3">
    <source>
        <dbReference type="Proteomes" id="UP000813462"/>
    </source>
</evidence>
<feature type="compositionally biased region" description="Basic and acidic residues" evidence="1">
    <location>
        <begin position="65"/>
        <end position="75"/>
    </location>
</feature>
<reference evidence="2" key="1">
    <citation type="journal article" date="2021" name="Front. Plant Sci.">
        <title>Chromosome-Scale Genome Assembly for Chinese Sour Jujube and Insights Into Its Genome Evolution and Domestication Signature.</title>
        <authorList>
            <person name="Shen L.-Y."/>
            <person name="Luo H."/>
            <person name="Wang X.-L."/>
            <person name="Wang X.-M."/>
            <person name="Qiu X.-J."/>
            <person name="Liu H."/>
            <person name="Zhou S.-S."/>
            <person name="Jia K.-H."/>
            <person name="Nie S."/>
            <person name="Bao Y.-T."/>
            <person name="Zhang R.-G."/>
            <person name="Yun Q.-Z."/>
            <person name="Chai Y.-H."/>
            <person name="Lu J.-Y."/>
            <person name="Li Y."/>
            <person name="Zhao S.-W."/>
            <person name="Mao J.-F."/>
            <person name="Jia S.-G."/>
            <person name="Mao Y.-M."/>
        </authorList>
    </citation>
    <scope>NUCLEOTIDE SEQUENCE</scope>
    <source>
        <strain evidence="2">AT0</strain>
        <tissue evidence="2">Leaf</tissue>
    </source>
</reference>
<evidence type="ECO:0000256" key="1">
    <source>
        <dbReference type="SAM" id="MobiDB-lite"/>
    </source>
</evidence>
<proteinExistence type="predicted"/>
<evidence type="ECO:0000313" key="2">
    <source>
        <dbReference type="EMBL" id="KAH7529405.1"/>
    </source>
</evidence>
<accession>A0A978VGB6</accession>
<protein>
    <submittedName>
        <fullName evidence="2">Uncharacterized protein</fullName>
    </submittedName>
</protein>
<feature type="region of interest" description="Disordered" evidence="1">
    <location>
        <begin position="54"/>
        <end position="97"/>
    </location>
</feature>
<dbReference type="AlphaFoldDB" id="A0A978VGB6"/>
<dbReference type="EMBL" id="JAEACU010000005">
    <property type="protein sequence ID" value="KAH7529405.1"/>
    <property type="molecule type" value="Genomic_DNA"/>
</dbReference>
<sequence>MLLMEMASGRKNLNAGVDHTSQFKEGNEMNPNERPTMSRVKEMLEGDVESLQMPPKPFICPQEKPVNDEGVKADSRYSTVASCPDDSEEISQIIESS</sequence>
<gene>
    <name evidence="2" type="ORF">FEM48_Zijuj05G0180700</name>
</gene>
<organism evidence="2 3">
    <name type="scientific">Ziziphus jujuba var. spinosa</name>
    <dbReference type="NCBI Taxonomy" id="714518"/>
    <lineage>
        <taxon>Eukaryota</taxon>
        <taxon>Viridiplantae</taxon>
        <taxon>Streptophyta</taxon>
        <taxon>Embryophyta</taxon>
        <taxon>Tracheophyta</taxon>
        <taxon>Spermatophyta</taxon>
        <taxon>Magnoliopsida</taxon>
        <taxon>eudicotyledons</taxon>
        <taxon>Gunneridae</taxon>
        <taxon>Pentapetalae</taxon>
        <taxon>rosids</taxon>
        <taxon>fabids</taxon>
        <taxon>Rosales</taxon>
        <taxon>Rhamnaceae</taxon>
        <taxon>Paliureae</taxon>
        <taxon>Ziziphus</taxon>
    </lineage>
</organism>